<accession>A0A1Q3D986</accession>
<dbReference type="InParanoid" id="A0A1Q3D986"/>
<dbReference type="PANTHER" id="PTHR35218:SF9">
    <property type="entry name" value="ENDONUCLEASE_EXONUCLEASE_PHOSPHATASE DOMAIN-CONTAINING PROTEIN"/>
    <property type="match status" value="1"/>
</dbReference>
<keyword evidence="2" id="KW-1185">Reference proteome</keyword>
<dbReference type="OrthoDB" id="1935089at2759"/>
<dbReference type="Gene3D" id="3.60.10.10">
    <property type="entry name" value="Endonuclease/exonuclease/phosphatase"/>
    <property type="match status" value="1"/>
</dbReference>
<reference evidence="2" key="1">
    <citation type="submission" date="2016-04" db="EMBL/GenBank/DDBJ databases">
        <title>Cephalotus genome sequencing.</title>
        <authorList>
            <person name="Fukushima K."/>
            <person name="Hasebe M."/>
            <person name="Fang X."/>
        </authorList>
    </citation>
    <scope>NUCLEOTIDE SEQUENCE [LARGE SCALE GENOMIC DNA]</scope>
    <source>
        <strain evidence="2">cv. St1</strain>
    </source>
</reference>
<dbReference type="AlphaFoldDB" id="A0A1Q3D986"/>
<dbReference type="SUPFAM" id="SSF56219">
    <property type="entry name" value="DNase I-like"/>
    <property type="match status" value="1"/>
</dbReference>
<dbReference type="PANTHER" id="PTHR35218">
    <property type="entry name" value="RNASE H DOMAIN-CONTAINING PROTEIN"/>
    <property type="match status" value="1"/>
</dbReference>
<dbReference type="Proteomes" id="UP000187406">
    <property type="component" value="Unassembled WGS sequence"/>
</dbReference>
<gene>
    <name evidence="1" type="ORF">CFOL_v3_32422</name>
</gene>
<proteinExistence type="predicted"/>
<feature type="non-terminal residue" evidence="1">
    <location>
        <position position="213"/>
    </location>
</feature>
<dbReference type="EMBL" id="BDDD01005195">
    <property type="protein sequence ID" value="GAV89001.1"/>
    <property type="molecule type" value="Genomic_DNA"/>
</dbReference>
<sequence>KGGLAMLWNESLEAIVATYSSNNIDMYIGRMDTKELWRFIRVYGHPETHKRMETWNLIRLLHERFHKPWICMGNFNEVLRASEKRGGCQSRLSRFEAIWTHHPGCREVIKQAWSMGTLTDGSMNNLFENIRACRRTLGRWNNETFGHVGRDVKVARLKLERLHDGSVSGDMVEEVKQASGVLNECLEREEMLWQQCSRVSWLREGDRNTTFFH</sequence>
<evidence type="ECO:0008006" key="3">
    <source>
        <dbReference type="Google" id="ProtNLM"/>
    </source>
</evidence>
<dbReference type="InterPro" id="IPR036691">
    <property type="entry name" value="Endo/exonu/phosph_ase_sf"/>
</dbReference>
<evidence type="ECO:0000313" key="1">
    <source>
        <dbReference type="EMBL" id="GAV89001.1"/>
    </source>
</evidence>
<evidence type="ECO:0000313" key="2">
    <source>
        <dbReference type="Proteomes" id="UP000187406"/>
    </source>
</evidence>
<organism evidence="1 2">
    <name type="scientific">Cephalotus follicularis</name>
    <name type="common">Albany pitcher plant</name>
    <dbReference type="NCBI Taxonomy" id="3775"/>
    <lineage>
        <taxon>Eukaryota</taxon>
        <taxon>Viridiplantae</taxon>
        <taxon>Streptophyta</taxon>
        <taxon>Embryophyta</taxon>
        <taxon>Tracheophyta</taxon>
        <taxon>Spermatophyta</taxon>
        <taxon>Magnoliopsida</taxon>
        <taxon>eudicotyledons</taxon>
        <taxon>Gunneridae</taxon>
        <taxon>Pentapetalae</taxon>
        <taxon>rosids</taxon>
        <taxon>fabids</taxon>
        <taxon>Oxalidales</taxon>
        <taxon>Cephalotaceae</taxon>
        <taxon>Cephalotus</taxon>
    </lineage>
</organism>
<protein>
    <recommendedName>
        <fullName evidence="3">Exo_endo_phos domain-containing protein</fullName>
    </recommendedName>
</protein>
<comment type="caution">
    <text evidence="1">The sequence shown here is derived from an EMBL/GenBank/DDBJ whole genome shotgun (WGS) entry which is preliminary data.</text>
</comment>
<name>A0A1Q3D986_CEPFO</name>
<feature type="non-terminal residue" evidence="1">
    <location>
        <position position="1"/>
    </location>
</feature>